<name>A0ABV8G055_9ACTN</name>
<dbReference type="Proteomes" id="UP001595851">
    <property type="component" value="Unassembled WGS sequence"/>
</dbReference>
<keyword evidence="2" id="KW-1185">Reference proteome</keyword>
<evidence type="ECO:0000313" key="2">
    <source>
        <dbReference type="Proteomes" id="UP001595851"/>
    </source>
</evidence>
<protein>
    <submittedName>
        <fullName evidence="1">Uncharacterized protein</fullName>
    </submittedName>
</protein>
<accession>A0ABV8G055</accession>
<dbReference type="EMBL" id="JBHSBI010000004">
    <property type="protein sequence ID" value="MFC4007371.1"/>
    <property type="molecule type" value="Genomic_DNA"/>
</dbReference>
<proteinExistence type="predicted"/>
<organism evidence="1 2">
    <name type="scientific">Nonomuraea purpurea</name>
    <dbReference type="NCBI Taxonomy" id="1849276"/>
    <lineage>
        <taxon>Bacteria</taxon>
        <taxon>Bacillati</taxon>
        <taxon>Actinomycetota</taxon>
        <taxon>Actinomycetes</taxon>
        <taxon>Streptosporangiales</taxon>
        <taxon>Streptosporangiaceae</taxon>
        <taxon>Nonomuraea</taxon>
    </lineage>
</organism>
<reference evidence="2" key="1">
    <citation type="journal article" date="2019" name="Int. J. Syst. Evol. Microbiol.">
        <title>The Global Catalogue of Microorganisms (GCM) 10K type strain sequencing project: providing services to taxonomists for standard genome sequencing and annotation.</title>
        <authorList>
            <consortium name="The Broad Institute Genomics Platform"/>
            <consortium name="The Broad Institute Genome Sequencing Center for Infectious Disease"/>
            <person name="Wu L."/>
            <person name="Ma J."/>
        </authorList>
    </citation>
    <scope>NUCLEOTIDE SEQUENCE [LARGE SCALE GENOMIC DNA]</scope>
    <source>
        <strain evidence="2">TBRC 1276</strain>
    </source>
</reference>
<sequence>MLEHWAELADHRVLAVDPESLATPNGAEPWPWIPGVTALGASPDLRRQPSIMESRS</sequence>
<evidence type="ECO:0000313" key="1">
    <source>
        <dbReference type="EMBL" id="MFC4007371.1"/>
    </source>
</evidence>
<dbReference type="RefSeq" id="WP_379527501.1">
    <property type="nucleotide sequence ID" value="NZ_JBHSBI010000004.1"/>
</dbReference>
<comment type="caution">
    <text evidence="1">The sequence shown here is derived from an EMBL/GenBank/DDBJ whole genome shotgun (WGS) entry which is preliminary data.</text>
</comment>
<gene>
    <name evidence="1" type="ORF">ACFOY2_09065</name>
</gene>